<accession>A0A2N7WZ80</accession>
<dbReference type="PANTHER" id="PTHR30427">
    <property type="entry name" value="TRANSCRIPTIONAL ACTIVATOR PROTEIN LYSR"/>
    <property type="match status" value="1"/>
</dbReference>
<keyword evidence="7" id="KW-1185">Reference proteome</keyword>
<dbReference type="Pfam" id="PF03466">
    <property type="entry name" value="LysR_substrate"/>
    <property type="match status" value="1"/>
</dbReference>
<keyword evidence="4" id="KW-0804">Transcription</keyword>
<comment type="similarity">
    <text evidence="1">Belongs to the LysR transcriptional regulatory family.</text>
</comment>
<evidence type="ECO:0000256" key="2">
    <source>
        <dbReference type="ARBA" id="ARBA00023015"/>
    </source>
</evidence>
<dbReference type="PRINTS" id="PR00039">
    <property type="entry name" value="HTHLYSR"/>
</dbReference>
<organism evidence="6 7">
    <name type="scientific">Trinickia symbiotica</name>
    <dbReference type="NCBI Taxonomy" id="863227"/>
    <lineage>
        <taxon>Bacteria</taxon>
        <taxon>Pseudomonadati</taxon>
        <taxon>Pseudomonadota</taxon>
        <taxon>Betaproteobacteria</taxon>
        <taxon>Burkholderiales</taxon>
        <taxon>Burkholderiaceae</taxon>
        <taxon>Trinickia</taxon>
    </lineage>
</organism>
<dbReference type="Proteomes" id="UP000235777">
    <property type="component" value="Unassembled WGS sequence"/>
</dbReference>
<dbReference type="OrthoDB" id="8849678at2"/>
<dbReference type="STRING" id="863227.GCA_000373005_04957"/>
<dbReference type="InterPro" id="IPR000847">
    <property type="entry name" value="LysR_HTH_N"/>
</dbReference>
<proteinExistence type="inferred from homology"/>
<dbReference type="InterPro" id="IPR036388">
    <property type="entry name" value="WH-like_DNA-bd_sf"/>
</dbReference>
<keyword evidence="3" id="KW-0238">DNA-binding</keyword>
<reference evidence="6 7" key="1">
    <citation type="submission" date="2018-01" db="EMBL/GenBank/DDBJ databases">
        <title>Whole genome analyses suggest that Burkholderia sensu lato contains two further novel genera in the rhizoxinica-symbiotica group Mycetohabitans gen. nov., and Trinickia gen. nov.: implications for the evolution of diazotrophy and nodulation in the Burkholderiaceae.</title>
        <authorList>
            <person name="Estrada-de los Santos P."/>
            <person name="Palmer M."/>
            <person name="Chavez-Ramirez B."/>
            <person name="Beukes C."/>
            <person name="Steenkamp E.T."/>
            <person name="Hirsch A.M."/>
            <person name="Manyaka P."/>
            <person name="Maluk M."/>
            <person name="Lafos M."/>
            <person name="Crook M."/>
            <person name="Gross E."/>
            <person name="Simon M.F."/>
            <person name="Bueno dos Reis Junior F."/>
            <person name="Poole P.S."/>
            <person name="Venter S.N."/>
            <person name="James E.K."/>
        </authorList>
    </citation>
    <scope>NUCLEOTIDE SEQUENCE [LARGE SCALE GENOMIC DNA]</scope>
    <source>
        <strain evidence="6 7">JPY 581</strain>
    </source>
</reference>
<dbReference type="GO" id="GO:0043565">
    <property type="term" value="F:sequence-specific DNA binding"/>
    <property type="evidence" value="ECO:0007669"/>
    <property type="project" value="TreeGrafter"/>
</dbReference>
<dbReference type="InterPro" id="IPR005119">
    <property type="entry name" value="LysR_subst-bd"/>
</dbReference>
<evidence type="ECO:0000313" key="6">
    <source>
        <dbReference type="EMBL" id="PMS34806.1"/>
    </source>
</evidence>
<dbReference type="SUPFAM" id="SSF53850">
    <property type="entry name" value="Periplasmic binding protein-like II"/>
    <property type="match status" value="1"/>
</dbReference>
<evidence type="ECO:0000256" key="1">
    <source>
        <dbReference type="ARBA" id="ARBA00009437"/>
    </source>
</evidence>
<comment type="caution">
    <text evidence="6">The sequence shown here is derived from an EMBL/GenBank/DDBJ whole genome shotgun (WGS) entry which is preliminary data.</text>
</comment>
<dbReference type="InterPro" id="IPR036390">
    <property type="entry name" value="WH_DNA-bd_sf"/>
</dbReference>
<keyword evidence="2" id="KW-0805">Transcription regulation</keyword>
<dbReference type="Pfam" id="PF00126">
    <property type="entry name" value="HTH_1"/>
    <property type="match status" value="1"/>
</dbReference>
<dbReference type="RefSeq" id="WP_018443573.1">
    <property type="nucleotide sequence ID" value="NZ_KB890209.1"/>
</dbReference>
<dbReference type="Gene3D" id="3.40.190.290">
    <property type="match status" value="1"/>
</dbReference>
<feature type="domain" description="HTH lysR-type" evidence="5">
    <location>
        <begin position="1"/>
        <end position="58"/>
    </location>
</feature>
<name>A0A2N7WZ80_9BURK</name>
<dbReference type="GO" id="GO:0003700">
    <property type="term" value="F:DNA-binding transcription factor activity"/>
    <property type="evidence" value="ECO:0007669"/>
    <property type="project" value="InterPro"/>
</dbReference>
<protein>
    <submittedName>
        <fullName evidence="6">LysR family transcriptional regulator</fullName>
    </submittedName>
</protein>
<dbReference type="EMBL" id="PNYC01000014">
    <property type="protein sequence ID" value="PMS34806.1"/>
    <property type="molecule type" value="Genomic_DNA"/>
</dbReference>
<dbReference type="PROSITE" id="PS50931">
    <property type="entry name" value="HTH_LYSR"/>
    <property type="match status" value="1"/>
</dbReference>
<evidence type="ECO:0000259" key="5">
    <source>
        <dbReference type="PROSITE" id="PS50931"/>
    </source>
</evidence>
<dbReference type="AlphaFoldDB" id="A0A2N7WZ80"/>
<dbReference type="SUPFAM" id="SSF46785">
    <property type="entry name" value="Winged helix' DNA-binding domain"/>
    <property type="match status" value="1"/>
</dbReference>
<evidence type="ECO:0000256" key="3">
    <source>
        <dbReference type="ARBA" id="ARBA00023125"/>
    </source>
</evidence>
<dbReference type="Gene3D" id="1.10.10.10">
    <property type="entry name" value="Winged helix-like DNA-binding domain superfamily/Winged helix DNA-binding domain"/>
    <property type="match status" value="1"/>
</dbReference>
<dbReference type="GO" id="GO:0010628">
    <property type="term" value="P:positive regulation of gene expression"/>
    <property type="evidence" value="ECO:0007669"/>
    <property type="project" value="TreeGrafter"/>
</dbReference>
<gene>
    <name evidence="6" type="ORF">C0Z20_20570</name>
</gene>
<evidence type="ECO:0000313" key="7">
    <source>
        <dbReference type="Proteomes" id="UP000235777"/>
    </source>
</evidence>
<sequence length="306" mass="33562">MNLKQLEAFLAISTLHTTTAAAQRLGCSQPAVSRLLSQLEEDLGLSLFVREQGRLTPTREGDALVQEVETIVEAARCLERHAKQLRLAGTQRKLVRIMVPNTFAQFLLPAVTQRFYETHPDAVLEVFSGTYDASERALLSREIDLAFVRLPTRLAGFSVKWRFESESVCVMPRSHPLAGNATISPSDLDGVPLIMLWRQSALRHEVDSAFRSARVTPNVVAEVHSVSVACAMAARGVGAAIVNRLIAQCCDAEQFVMRPFVPTISFETGIASPENYPISGTCDAFAAFLAEALKDLHARRATGQLE</sequence>
<evidence type="ECO:0000256" key="4">
    <source>
        <dbReference type="ARBA" id="ARBA00023163"/>
    </source>
</evidence>
<dbReference type="PANTHER" id="PTHR30427:SF1">
    <property type="entry name" value="TRANSCRIPTIONAL ACTIVATOR PROTEIN LYSR"/>
    <property type="match status" value="1"/>
</dbReference>